<dbReference type="SUPFAM" id="SSF51735">
    <property type="entry name" value="NAD(P)-binding Rossmann-fold domains"/>
    <property type="match status" value="1"/>
</dbReference>
<evidence type="ECO:0008006" key="7">
    <source>
        <dbReference type="Google" id="ProtNLM"/>
    </source>
</evidence>
<keyword evidence="6" id="KW-1185">Reference proteome</keyword>
<dbReference type="GO" id="GO:0006729">
    <property type="term" value="P:tetrahydrobiopterin biosynthetic process"/>
    <property type="evidence" value="ECO:0007669"/>
    <property type="project" value="TreeGrafter"/>
</dbReference>
<dbReference type="InterPro" id="IPR036291">
    <property type="entry name" value="NAD(P)-bd_dom_sf"/>
</dbReference>
<evidence type="ECO:0000313" key="6">
    <source>
        <dbReference type="Proteomes" id="UP000002630"/>
    </source>
</evidence>
<gene>
    <name evidence="5" type="ORF">Esi_0207_0033</name>
</gene>
<evidence type="ECO:0000256" key="1">
    <source>
        <dbReference type="ARBA" id="ARBA00004496"/>
    </source>
</evidence>
<dbReference type="OMA" id="FKGWTLY"/>
<evidence type="ECO:0000256" key="3">
    <source>
        <dbReference type="ARBA" id="ARBA00022857"/>
    </source>
</evidence>
<sequence length="306" mass="32288">MDPQQMNGGRFLLLVTGASRGFGRCVAEEFVRQVAPANPVDLVLVARSETGLESATDSVNEIAASINAPGGVVVRKEPLDLGDLDHLEANLEGVFSRIDPTRYSRAVLVNNAGSLGHIGVASALPSLAAFRSEMDFNITSALWLSSRFSAVFGAKRPNLSSGNSVEGTLGESGADVDKNGATTAATASADTVHDVSNNIVVNISSLAALQPFETWGGYSSGKAARDMFHRVLATEQASIGGLKVLNYAPGPMNTDMSRDIRSAEQFEEDLQSGKLIDARVSAEKCVRLALHGTFASGSHVDFFDED</sequence>
<dbReference type="OrthoDB" id="153074at2759"/>
<dbReference type="PANTHER" id="PTHR44085">
    <property type="entry name" value="SEPIAPTERIN REDUCTASE"/>
    <property type="match status" value="1"/>
</dbReference>
<dbReference type="STRING" id="2880.D7FQR4"/>
<evidence type="ECO:0000256" key="4">
    <source>
        <dbReference type="ARBA" id="ARBA00023002"/>
    </source>
</evidence>
<name>D7FQR4_ECTSI</name>
<dbReference type="EMBL" id="FN648384">
    <property type="protein sequence ID" value="CBJ49171.1"/>
    <property type="molecule type" value="Genomic_DNA"/>
</dbReference>
<organism evidence="5 6">
    <name type="scientific">Ectocarpus siliculosus</name>
    <name type="common">Brown alga</name>
    <name type="synonym">Conferva siliculosa</name>
    <dbReference type="NCBI Taxonomy" id="2880"/>
    <lineage>
        <taxon>Eukaryota</taxon>
        <taxon>Sar</taxon>
        <taxon>Stramenopiles</taxon>
        <taxon>Ochrophyta</taxon>
        <taxon>PX clade</taxon>
        <taxon>Phaeophyceae</taxon>
        <taxon>Ectocarpales</taxon>
        <taxon>Ectocarpaceae</taxon>
        <taxon>Ectocarpus</taxon>
    </lineage>
</organism>
<keyword evidence="4" id="KW-0560">Oxidoreductase</keyword>
<comment type="subcellular location">
    <subcellularLocation>
        <location evidence="1">Cytoplasm</location>
    </subcellularLocation>
</comment>
<dbReference type="GO" id="GO:0004757">
    <property type="term" value="F:sepiapterin reductase (NADP+) activity"/>
    <property type="evidence" value="ECO:0007669"/>
    <property type="project" value="TreeGrafter"/>
</dbReference>
<dbReference type="PRINTS" id="PR00081">
    <property type="entry name" value="GDHRDH"/>
</dbReference>
<reference evidence="5 6" key="1">
    <citation type="journal article" date="2010" name="Nature">
        <title>The Ectocarpus genome and the independent evolution of multicellularity in brown algae.</title>
        <authorList>
            <person name="Cock J.M."/>
            <person name="Sterck L."/>
            <person name="Rouze P."/>
            <person name="Scornet D."/>
            <person name="Allen A.E."/>
            <person name="Amoutzias G."/>
            <person name="Anthouard V."/>
            <person name="Artiguenave F."/>
            <person name="Aury J.M."/>
            <person name="Badger J.H."/>
            <person name="Beszteri B."/>
            <person name="Billiau K."/>
            <person name="Bonnet E."/>
            <person name="Bothwell J.H."/>
            <person name="Bowler C."/>
            <person name="Boyen C."/>
            <person name="Brownlee C."/>
            <person name="Carrano C.J."/>
            <person name="Charrier B."/>
            <person name="Cho G.Y."/>
            <person name="Coelho S.M."/>
            <person name="Collen J."/>
            <person name="Corre E."/>
            <person name="Da Silva C."/>
            <person name="Delage L."/>
            <person name="Delaroque N."/>
            <person name="Dittami S.M."/>
            <person name="Doulbeau S."/>
            <person name="Elias M."/>
            <person name="Farnham G."/>
            <person name="Gachon C.M."/>
            <person name="Gschloessl B."/>
            <person name="Heesch S."/>
            <person name="Jabbari K."/>
            <person name="Jubin C."/>
            <person name="Kawai H."/>
            <person name="Kimura K."/>
            <person name="Kloareg B."/>
            <person name="Kupper F.C."/>
            <person name="Lang D."/>
            <person name="Le Bail A."/>
            <person name="Leblanc C."/>
            <person name="Lerouge P."/>
            <person name="Lohr M."/>
            <person name="Lopez P.J."/>
            <person name="Martens C."/>
            <person name="Maumus F."/>
            <person name="Michel G."/>
            <person name="Miranda-Saavedra D."/>
            <person name="Morales J."/>
            <person name="Moreau H."/>
            <person name="Motomura T."/>
            <person name="Nagasato C."/>
            <person name="Napoli C.A."/>
            <person name="Nelson D.R."/>
            <person name="Nyvall-Collen P."/>
            <person name="Peters A.F."/>
            <person name="Pommier C."/>
            <person name="Potin P."/>
            <person name="Poulain J."/>
            <person name="Quesneville H."/>
            <person name="Read B."/>
            <person name="Rensing S.A."/>
            <person name="Ritter A."/>
            <person name="Rousvoal S."/>
            <person name="Samanta M."/>
            <person name="Samson G."/>
            <person name="Schroeder D.C."/>
            <person name="Segurens B."/>
            <person name="Strittmatter M."/>
            <person name="Tonon T."/>
            <person name="Tregear J.W."/>
            <person name="Valentin K."/>
            <person name="von Dassow P."/>
            <person name="Yamagishi T."/>
            <person name="Van de Peer Y."/>
            <person name="Wincker P."/>
        </authorList>
    </citation>
    <scope>NUCLEOTIDE SEQUENCE [LARGE SCALE GENOMIC DNA]</scope>
    <source>
        <strain evidence="6">Ec32 / CCAP1310/4</strain>
    </source>
</reference>
<dbReference type="EMBL" id="FN649727">
    <property type="protein sequence ID" value="CBJ49171.1"/>
    <property type="molecule type" value="Genomic_DNA"/>
</dbReference>
<evidence type="ECO:0000313" key="5">
    <source>
        <dbReference type="EMBL" id="CBJ49171.1"/>
    </source>
</evidence>
<dbReference type="InterPro" id="IPR002347">
    <property type="entry name" value="SDR_fam"/>
</dbReference>
<keyword evidence="3" id="KW-0521">NADP</keyword>
<dbReference type="Gene3D" id="3.40.50.720">
    <property type="entry name" value="NAD(P)-binding Rossmann-like Domain"/>
    <property type="match status" value="1"/>
</dbReference>
<evidence type="ECO:0000256" key="2">
    <source>
        <dbReference type="ARBA" id="ARBA00022490"/>
    </source>
</evidence>
<dbReference type="AlphaFoldDB" id="D7FQR4"/>
<protein>
    <recommendedName>
        <fullName evidence="7">Sepiapterin reductase</fullName>
    </recommendedName>
</protein>
<dbReference type="InParanoid" id="D7FQR4"/>
<accession>D7FQR4</accession>
<dbReference type="Pfam" id="PF00106">
    <property type="entry name" value="adh_short"/>
    <property type="match status" value="2"/>
</dbReference>
<dbReference type="PANTHER" id="PTHR44085:SF2">
    <property type="entry name" value="SEPIAPTERIN REDUCTASE"/>
    <property type="match status" value="1"/>
</dbReference>
<dbReference type="Proteomes" id="UP000002630">
    <property type="component" value="Linkage Group LG02"/>
</dbReference>
<dbReference type="eggNOG" id="KOG1204">
    <property type="taxonomic scope" value="Eukaryota"/>
</dbReference>
<proteinExistence type="predicted"/>
<dbReference type="GO" id="GO:0005737">
    <property type="term" value="C:cytoplasm"/>
    <property type="evidence" value="ECO:0007669"/>
    <property type="project" value="UniProtKB-SubCell"/>
</dbReference>
<keyword evidence="2" id="KW-0963">Cytoplasm</keyword>
<dbReference type="InterPro" id="IPR051721">
    <property type="entry name" value="Biopterin_syn/organic_redct"/>
</dbReference>